<dbReference type="SUPFAM" id="SSF48452">
    <property type="entry name" value="TPR-like"/>
    <property type="match status" value="1"/>
</dbReference>
<evidence type="ECO:0000256" key="1">
    <source>
        <dbReference type="ARBA" id="ARBA00023015"/>
    </source>
</evidence>
<keyword evidence="5" id="KW-1185">Reference proteome</keyword>
<dbReference type="Gene3D" id="1.10.10.10">
    <property type="entry name" value="Winged helix-like DNA-binding domain superfamily/Winged helix DNA-binding domain"/>
    <property type="match status" value="1"/>
</dbReference>
<dbReference type="SUPFAM" id="SSF46894">
    <property type="entry name" value="C-terminal effector domain of the bipartite response regulators"/>
    <property type="match status" value="1"/>
</dbReference>
<gene>
    <name evidence="4" type="ORF">ACFSYJ_17780</name>
</gene>
<sequence length="247" mass="26980">MRFEVLGTIGAGQAPIHGRLRRTLLGVLLAGANTTVRAEVLTGALWECGPDPRAPGKLHWHVHKLRQDLPEPGRLTWRPGGYHLAVLPAELDAERFETAAARAPGMADPAERAELARRALALWQGVPYEGFDVPVLAGEAARLSERRLSLLEELHAADLELGRHAAAAAGLSALARRHPLRERLHHLLMLALCGDGRRGEALDVYRRARHASVGRLGVEPGPALRELERRILAGEENEGVRTLTRLP</sequence>
<dbReference type="RefSeq" id="WP_345397567.1">
    <property type="nucleotide sequence ID" value="NZ_BAABHG010000009.1"/>
</dbReference>
<dbReference type="InterPro" id="IPR051677">
    <property type="entry name" value="AfsR-DnrI-RedD_regulator"/>
</dbReference>
<dbReference type="Pfam" id="PF03704">
    <property type="entry name" value="BTAD"/>
    <property type="match status" value="1"/>
</dbReference>
<feature type="domain" description="Bacterial transcriptional activator" evidence="3">
    <location>
        <begin position="91"/>
        <end position="232"/>
    </location>
</feature>
<dbReference type="CDD" id="cd15831">
    <property type="entry name" value="BTAD"/>
    <property type="match status" value="1"/>
</dbReference>
<dbReference type="PANTHER" id="PTHR35807">
    <property type="entry name" value="TRANSCRIPTIONAL REGULATOR REDD-RELATED"/>
    <property type="match status" value="1"/>
</dbReference>
<comment type="caution">
    <text evidence="4">The sequence shown here is derived from an EMBL/GenBank/DDBJ whole genome shotgun (WGS) entry which is preliminary data.</text>
</comment>
<dbReference type="InterPro" id="IPR011990">
    <property type="entry name" value="TPR-like_helical_dom_sf"/>
</dbReference>
<evidence type="ECO:0000313" key="4">
    <source>
        <dbReference type="EMBL" id="MFD2460463.1"/>
    </source>
</evidence>
<dbReference type="EMBL" id="JBHUKU010000008">
    <property type="protein sequence ID" value="MFD2460463.1"/>
    <property type="molecule type" value="Genomic_DNA"/>
</dbReference>
<organism evidence="4 5">
    <name type="scientific">Amycolatopsis samaneae</name>
    <dbReference type="NCBI Taxonomy" id="664691"/>
    <lineage>
        <taxon>Bacteria</taxon>
        <taxon>Bacillati</taxon>
        <taxon>Actinomycetota</taxon>
        <taxon>Actinomycetes</taxon>
        <taxon>Pseudonocardiales</taxon>
        <taxon>Pseudonocardiaceae</taxon>
        <taxon>Amycolatopsis</taxon>
    </lineage>
</organism>
<dbReference type="InterPro" id="IPR016032">
    <property type="entry name" value="Sig_transdc_resp-reg_C-effctor"/>
</dbReference>
<dbReference type="Gene3D" id="1.25.40.10">
    <property type="entry name" value="Tetratricopeptide repeat domain"/>
    <property type="match status" value="1"/>
</dbReference>
<proteinExistence type="predicted"/>
<evidence type="ECO:0000313" key="5">
    <source>
        <dbReference type="Proteomes" id="UP001597419"/>
    </source>
</evidence>
<reference evidence="5" key="1">
    <citation type="journal article" date="2019" name="Int. J. Syst. Evol. Microbiol.">
        <title>The Global Catalogue of Microorganisms (GCM) 10K type strain sequencing project: providing services to taxonomists for standard genome sequencing and annotation.</title>
        <authorList>
            <consortium name="The Broad Institute Genomics Platform"/>
            <consortium name="The Broad Institute Genome Sequencing Center for Infectious Disease"/>
            <person name="Wu L."/>
            <person name="Ma J."/>
        </authorList>
    </citation>
    <scope>NUCLEOTIDE SEQUENCE [LARGE SCALE GENOMIC DNA]</scope>
    <source>
        <strain evidence="5">CGMCC 4.7643</strain>
    </source>
</reference>
<name>A0ABW5GHZ4_9PSEU</name>
<dbReference type="Proteomes" id="UP001597419">
    <property type="component" value="Unassembled WGS sequence"/>
</dbReference>
<dbReference type="InterPro" id="IPR036388">
    <property type="entry name" value="WH-like_DNA-bd_sf"/>
</dbReference>
<dbReference type="SMART" id="SM01043">
    <property type="entry name" value="BTAD"/>
    <property type="match status" value="1"/>
</dbReference>
<protein>
    <submittedName>
        <fullName evidence="4">AfsR/SARP family transcriptional regulator</fullName>
    </submittedName>
</protein>
<evidence type="ECO:0000259" key="3">
    <source>
        <dbReference type="SMART" id="SM01043"/>
    </source>
</evidence>
<keyword evidence="1" id="KW-0805">Transcription regulation</keyword>
<evidence type="ECO:0000256" key="2">
    <source>
        <dbReference type="ARBA" id="ARBA00023163"/>
    </source>
</evidence>
<keyword evidence="2" id="KW-0804">Transcription</keyword>
<dbReference type="InterPro" id="IPR005158">
    <property type="entry name" value="BTAD"/>
</dbReference>
<accession>A0ABW5GHZ4</accession>
<dbReference type="PANTHER" id="PTHR35807:SF1">
    <property type="entry name" value="TRANSCRIPTIONAL REGULATOR REDD"/>
    <property type="match status" value="1"/>
</dbReference>